<dbReference type="PhylomeDB" id="A0A1B0G2R2"/>
<evidence type="ECO:0000313" key="7">
    <source>
        <dbReference type="EnsemblMetazoa" id="GMOY007607-PA"/>
    </source>
</evidence>
<proteinExistence type="inferred from homology"/>
<evidence type="ECO:0000256" key="4">
    <source>
        <dbReference type="ARBA" id="ARBA00022837"/>
    </source>
</evidence>
<sequence>MISRLDESVGKTMEALVKKGILDNTIVLLYSDNGAPTVGLYANTGSNYPFRRQKESPWEGGIRSTSLLWSSLLKQRHYISHQVMYAIDWFPTLAGAAGIKLPNNLHLDGINLWPSLNDKHPPQPRRVLHVLDDIFGYTSYMRDNYKYISGTTFNGLYDTWLGELPSQEIHPLSKYYVENVLNSTVNRLLGNKNLLGQHILELRSQATAHCPRNSEDFNQSIYKCEPLRAPCLLDIIKDPCERKNEFRRQATPSARIATADTRSDPKRFNGTWQWWYSNAGPVFSFNNYLYFINTFLSFSLMNAYKNQHFDYSKLIHQICLRQYCDAKVLYEEY</sequence>
<comment type="cofactor">
    <cofactor evidence="1">
        <name>Ca(2+)</name>
        <dbReference type="ChEBI" id="CHEBI:29108"/>
    </cofactor>
</comment>
<evidence type="ECO:0000256" key="3">
    <source>
        <dbReference type="ARBA" id="ARBA00022723"/>
    </source>
</evidence>
<evidence type="ECO:0000256" key="2">
    <source>
        <dbReference type="ARBA" id="ARBA00008779"/>
    </source>
</evidence>
<keyword evidence="3" id="KW-0479">Metal-binding</keyword>
<organism evidence="7 8">
    <name type="scientific">Glossina morsitans morsitans</name>
    <name type="common">Savannah tsetse fly</name>
    <dbReference type="NCBI Taxonomy" id="37546"/>
    <lineage>
        <taxon>Eukaryota</taxon>
        <taxon>Metazoa</taxon>
        <taxon>Ecdysozoa</taxon>
        <taxon>Arthropoda</taxon>
        <taxon>Hexapoda</taxon>
        <taxon>Insecta</taxon>
        <taxon>Pterygota</taxon>
        <taxon>Neoptera</taxon>
        <taxon>Endopterygota</taxon>
        <taxon>Diptera</taxon>
        <taxon>Brachycera</taxon>
        <taxon>Muscomorpha</taxon>
        <taxon>Hippoboscoidea</taxon>
        <taxon>Glossinidae</taxon>
        <taxon>Glossina</taxon>
    </lineage>
</organism>
<dbReference type="Gene3D" id="3.30.1120.10">
    <property type="match status" value="1"/>
</dbReference>
<evidence type="ECO:0000313" key="8">
    <source>
        <dbReference type="Proteomes" id="UP000092444"/>
    </source>
</evidence>
<dbReference type="GO" id="GO:0046872">
    <property type="term" value="F:metal ion binding"/>
    <property type="evidence" value="ECO:0007669"/>
    <property type="project" value="UniProtKB-KW"/>
</dbReference>
<protein>
    <recommendedName>
        <fullName evidence="6">Sulfatase N-terminal domain-containing protein</fullName>
    </recommendedName>
</protein>
<dbReference type="STRING" id="37546.A0A1B0G2R2"/>
<dbReference type="SUPFAM" id="SSF53649">
    <property type="entry name" value="Alkaline phosphatase-like"/>
    <property type="match status" value="1"/>
</dbReference>
<dbReference type="EnsemblMetazoa" id="GMOY007607-RA">
    <property type="protein sequence ID" value="GMOY007607-PA"/>
    <property type="gene ID" value="GMOY007607"/>
</dbReference>
<dbReference type="GO" id="GO:0008484">
    <property type="term" value="F:sulfuric ester hydrolase activity"/>
    <property type="evidence" value="ECO:0007669"/>
    <property type="project" value="InterPro"/>
</dbReference>
<dbReference type="EMBL" id="CCAG010015561">
    <property type="status" value="NOT_ANNOTATED_CDS"/>
    <property type="molecule type" value="Genomic_DNA"/>
</dbReference>
<evidence type="ECO:0000256" key="5">
    <source>
        <dbReference type="ARBA" id="ARBA00023180"/>
    </source>
</evidence>
<dbReference type="Gene3D" id="3.40.720.10">
    <property type="entry name" value="Alkaline Phosphatase, subunit A"/>
    <property type="match status" value="1"/>
</dbReference>
<dbReference type="InterPro" id="IPR047115">
    <property type="entry name" value="ARSB"/>
</dbReference>
<dbReference type="PANTHER" id="PTHR10342:SF264">
    <property type="entry name" value="MIP05773P-RELATED"/>
    <property type="match status" value="1"/>
</dbReference>
<keyword evidence="8" id="KW-1185">Reference proteome</keyword>
<name>A0A1B0G2R2_GLOMM</name>
<evidence type="ECO:0000256" key="1">
    <source>
        <dbReference type="ARBA" id="ARBA00001913"/>
    </source>
</evidence>
<dbReference type="Proteomes" id="UP000092444">
    <property type="component" value="Unassembled WGS sequence"/>
</dbReference>
<dbReference type="Pfam" id="PF00884">
    <property type="entry name" value="Sulfatase"/>
    <property type="match status" value="1"/>
</dbReference>
<keyword evidence="4" id="KW-0106">Calcium</keyword>
<dbReference type="InterPro" id="IPR000917">
    <property type="entry name" value="Sulfatase_N"/>
</dbReference>
<feature type="domain" description="Sulfatase N-terminal" evidence="6">
    <location>
        <begin position="2"/>
        <end position="99"/>
    </location>
</feature>
<evidence type="ECO:0000259" key="6">
    <source>
        <dbReference type="Pfam" id="PF00884"/>
    </source>
</evidence>
<accession>A0A1B0G2R2</accession>
<dbReference type="AlphaFoldDB" id="A0A1B0G2R2"/>
<keyword evidence="5" id="KW-0325">Glycoprotein</keyword>
<dbReference type="PANTHER" id="PTHR10342">
    <property type="entry name" value="ARYLSULFATASE"/>
    <property type="match status" value="1"/>
</dbReference>
<reference evidence="7" key="1">
    <citation type="submission" date="2020-05" db="UniProtKB">
        <authorList>
            <consortium name="EnsemblMetazoa"/>
        </authorList>
    </citation>
    <scope>IDENTIFICATION</scope>
    <source>
        <strain evidence="7">Yale</strain>
    </source>
</reference>
<dbReference type="VEuPathDB" id="VectorBase:GMOY007607"/>
<comment type="similarity">
    <text evidence="2">Belongs to the sulfatase family.</text>
</comment>
<dbReference type="InterPro" id="IPR017850">
    <property type="entry name" value="Alkaline_phosphatase_core_sf"/>
</dbReference>